<dbReference type="Proteomes" id="UP000614287">
    <property type="component" value="Unassembled WGS sequence"/>
</dbReference>
<keyword evidence="2" id="KW-1185">Reference proteome</keyword>
<evidence type="ECO:0000313" key="2">
    <source>
        <dbReference type="Proteomes" id="UP000614287"/>
    </source>
</evidence>
<dbReference type="EMBL" id="BMZG01000006">
    <property type="protein sequence ID" value="GHA73579.1"/>
    <property type="molecule type" value="Genomic_DNA"/>
</dbReference>
<dbReference type="RefSeq" id="WP_189493161.1">
    <property type="nucleotide sequence ID" value="NZ_BMZG01000006.1"/>
</dbReference>
<reference evidence="1" key="2">
    <citation type="submission" date="2020-09" db="EMBL/GenBank/DDBJ databases">
        <authorList>
            <person name="Sun Q."/>
            <person name="Kim S."/>
        </authorList>
    </citation>
    <scope>NUCLEOTIDE SEQUENCE</scope>
    <source>
        <strain evidence="1">KCTC 32501</strain>
    </source>
</reference>
<organism evidence="1 2">
    <name type="scientific">Formosimonas limnophila</name>
    <dbReference type="NCBI Taxonomy" id="1384487"/>
    <lineage>
        <taxon>Bacteria</taxon>
        <taxon>Pseudomonadati</taxon>
        <taxon>Pseudomonadota</taxon>
        <taxon>Betaproteobacteria</taxon>
        <taxon>Burkholderiales</taxon>
        <taxon>Burkholderiaceae</taxon>
        <taxon>Formosimonas</taxon>
    </lineage>
</organism>
<gene>
    <name evidence="1" type="ORF">GCM10009007_13260</name>
</gene>
<name>A0A8J3CLG2_9BURK</name>
<proteinExistence type="predicted"/>
<comment type="caution">
    <text evidence="1">The sequence shown here is derived from an EMBL/GenBank/DDBJ whole genome shotgun (WGS) entry which is preliminary data.</text>
</comment>
<protein>
    <submittedName>
        <fullName evidence="1">Uncharacterized protein</fullName>
    </submittedName>
</protein>
<reference evidence="1" key="1">
    <citation type="journal article" date="2014" name="Int. J. Syst. Evol. Microbiol.">
        <title>Complete genome sequence of Corynebacterium casei LMG S-19264T (=DSM 44701T), isolated from a smear-ripened cheese.</title>
        <authorList>
            <consortium name="US DOE Joint Genome Institute (JGI-PGF)"/>
            <person name="Walter F."/>
            <person name="Albersmeier A."/>
            <person name="Kalinowski J."/>
            <person name="Ruckert C."/>
        </authorList>
    </citation>
    <scope>NUCLEOTIDE SEQUENCE</scope>
    <source>
        <strain evidence="1">KCTC 32501</strain>
    </source>
</reference>
<accession>A0A8J3CLG2</accession>
<sequence>MAVSDLVGVPFPSTLSLFSDQSLQGKIRQIESYIEICSDLNEVYTTLERVEHFNKMKTTKEVCKLLHGTPTAIADDLIYGAVVKYAKAFTNSNGFTQLEKSNVFPKGSADSESHAEIMSLRNKFFAHRELGINHHKLYVIQEPKNSTIILNTSGQVIRATMSKNLQIPKIQSCVSTAQKWVQNKINDISHEITKNLSTDQITQINSISK</sequence>
<dbReference type="AlphaFoldDB" id="A0A8J3CLG2"/>
<evidence type="ECO:0000313" key="1">
    <source>
        <dbReference type="EMBL" id="GHA73579.1"/>
    </source>
</evidence>